<evidence type="ECO:0000313" key="2">
    <source>
        <dbReference type="Proteomes" id="UP001437256"/>
    </source>
</evidence>
<dbReference type="EMBL" id="JBBXMP010000036">
    <property type="protein sequence ID" value="KAL0066325.1"/>
    <property type="molecule type" value="Genomic_DNA"/>
</dbReference>
<dbReference type="SUPFAM" id="SSF52047">
    <property type="entry name" value="RNI-like"/>
    <property type="match status" value="1"/>
</dbReference>
<accession>A0ABR2ZYB6</accession>
<keyword evidence="2" id="KW-1185">Reference proteome</keyword>
<organism evidence="1 2">
    <name type="scientific">Marasmius tenuissimus</name>
    <dbReference type="NCBI Taxonomy" id="585030"/>
    <lineage>
        <taxon>Eukaryota</taxon>
        <taxon>Fungi</taxon>
        <taxon>Dikarya</taxon>
        <taxon>Basidiomycota</taxon>
        <taxon>Agaricomycotina</taxon>
        <taxon>Agaricomycetes</taxon>
        <taxon>Agaricomycetidae</taxon>
        <taxon>Agaricales</taxon>
        <taxon>Marasmiineae</taxon>
        <taxon>Marasmiaceae</taxon>
        <taxon>Marasmius</taxon>
    </lineage>
</organism>
<gene>
    <name evidence="1" type="ORF">AAF712_006583</name>
</gene>
<dbReference type="Proteomes" id="UP001437256">
    <property type="component" value="Unassembled WGS sequence"/>
</dbReference>
<sequence length="449" mass="50318">MRRLLSEIQRTSPPLLDTLTLSVTYPAQSSRIGRIDFPEEVLEEMASRLKVIGVHHFGDPTTWRSFMFQELTALHLSLSHTSTGLPRKQLLTILKDCPALEALYLSGCLDVADQSPRVSQEPIELPRLRSLDVADSFSMVFMFLVQDIFISNLESLCLKLRLEPHSDMPALRLLAVQTLLSSGLQKCDMPHALVVEISSTLNASIEFFTHSQSSQPNHSDHPSTHRIYMKPKGRPKIRVEFFTEIHANLPSFDILNPVFNLLDAVPQVLSRVEVLSVETFSTRISVGMVMKHFGSMRTVKCLVLTGTECSVSFVDVLGRCRTLEAQDFGPIKGGDREADTQRATNVPFFFESLEHLMFRGTDLIDNQFEPGGGQGSNGATPQLGYLLLDTLRRRRGEGWACGIRRIGLEAMFGLPEEVYDILEEIKAMGITTRTSLLVIENLVLTVREF</sequence>
<name>A0ABR2ZYB6_9AGAR</name>
<proteinExistence type="predicted"/>
<evidence type="ECO:0000313" key="1">
    <source>
        <dbReference type="EMBL" id="KAL0066325.1"/>
    </source>
</evidence>
<comment type="caution">
    <text evidence="1">The sequence shown here is derived from an EMBL/GenBank/DDBJ whole genome shotgun (WGS) entry which is preliminary data.</text>
</comment>
<protein>
    <submittedName>
        <fullName evidence="1">Uncharacterized protein</fullName>
    </submittedName>
</protein>
<reference evidence="1 2" key="1">
    <citation type="submission" date="2024-05" db="EMBL/GenBank/DDBJ databases">
        <title>A draft genome resource for the thread blight pathogen Marasmius tenuissimus strain MS-2.</title>
        <authorList>
            <person name="Yulfo-Soto G.E."/>
            <person name="Baruah I.K."/>
            <person name="Amoako-Attah I."/>
            <person name="Bukari Y."/>
            <person name="Meinhardt L.W."/>
            <person name="Bailey B.A."/>
            <person name="Cohen S.P."/>
        </authorList>
    </citation>
    <scope>NUCLEOTIDE SEQUENCE [LARGE SCALE GENOMIC DNA]</scope>
    <source>
        <strain evidence="1 2">MS-2</strain>
    </source>
</reference>